<organism evidence="1 2">
    <name type="scientific">Alcaligenes phenolicus</name>
    <dbReference type="NCBI Taxonomy" id="232846"/>
    <lineage>
        <taxon>Bacteria</taxon>
        <taxon>Pseudomonadati</taxon>
        <taxon>Pseudomonadota</taxon>
        <taxon>Betaproteobacteria</taxon>
        <taxon>Burkholderiales</taxon>
        <taxon>Alcaligenaceae</taxon>
        <taxon>Alcaligenes</taxon>
    </lineage>
</organism>
<dbReference type="Proteomes" id="UP001437419">
    <property type="component" value="Unassembled WGS sequence"/>
</dbReference>
<sequence length="347" mass="39762">MNLDEKKNFIIENLFKKTGERFLDPDFYDSEIYVDLCKEGKRLCLIYVSGVDFLFVDSQRRQAAAIHDQAVVLVYRGMVDHLLSLASMLSSVTPTPSVVENTSPPWHEASTSWLKTGPFDWKNKSYWWLHSKDHKLLFDFYLKNLFRFIVLHELGHIYHKQGWRRKSTSPTESGAEHVAPNIHEALQSNDSLYNSALLAMHAREIVADTFAFCELTNICKKETTDPAETIRSLTPIACGFAASLCVAGPFFWSMGLVNEMNEDVQTNPYPTHAFRLQAIESDALRLADEINFPHGLEILRSAMKTTVSHIEKISGDQSYLNWRLKLNNPLHVEHYNLVIDEKVKLEN</sequence>
<keyword evidence="2" id="KW-1185">Reference proteome</keyword>
<proteinExistence type="predicted"/>
<reference evidence="1 2" key="1">
    <citation type="submission" date="2024-06" db="EMBL/GenBank/DDBJ databases">
        <title>Alcaligenes phenolicus JC896.</title>
        <authorList>
            <person name="Venkata Ramana C."/>
            <person name="Sasikala C."/>
            <person name="Mahima D."/>
        </authorList>
    </citation>
    <scope>NUCLEOTIDE SEQUENCE [LARGE SCALE GENOMIC DNA]</scope>
    <source>
        <strain evidence="1 2">JC896</strain>
    </source>
</reference>
<protein>
    <recommendedName>
        <fullName evidence="3">Peptidase M48 domain-containing protein</fullName>
    </recommendedName>
</protein>
<accession>A0ABV2BD10</accession>
<dbReference type="RefSeq" id="WP_353639243.1">
    <property type="nucleotide sequence ID" value="NZ_JBEUDR010000001.1"/>
</dbReference>
<evidence type="ECO:0000313" key="1">
    <source>
        <dbReference type="EMBL" id="MES5322798.1"/>
    </source>
</evidence>
<evidence type="ECO:0000313" key="2">
    <source>
        <dbReference type="Proteomes" id="UP001437419"/>
    </source>
</evidence>
<comment type="caution">
    <text evidence="1">The sequence shown here is derived from an EMBL/GenBank/DDBJ whole genome shotgun (WGS) entry which is preliminary data.</text>
</comment>
<name>A0ABV2BD10_9BURK</name>
<gene>
    <name evidence="1" type="ORF">ABU900_00165</name>
</gene>
<evidence type="ECO:0008006" key="3">
    <source>
        <dbReference type="Google" id="ProtNLM"/>
    </source>
</evidence>
<dbReference type="EMBL" id="JBEUDR010000001">
    <property type="protein sequence ID" value="MES5322798.1"/>
    <property type="molecule type" value="Genomic_DNA"/>
</dbReference>